<keyword evidence="2" id="KW-1185">Reference proteome</keyword>
<dbReference type="InterPro" id="IPR014729">
    <property type="entry name" value="Rossmann-like_a/b/a_fold"/>
</dbReference>
<dbReference type="Proteomes" id="UP000244930">
    <property type="component" value="Chromosome"/>
</dbReference>
<name>A0A2U8GPF1_9RHOO</name>
<dbReference type="RefSeq" id="WP_108949265.1">
    <property type="nucleotide sequence ID" value="NZ_CP022187.1"/>
</dbReference>
<dbReference type="AlphaFoldDB" id="A0A2U8GPF1"/>
<proteinExistence type="predicted"/>
<dbReference type="Gene3D" id="3.40.50.620">
    <property type="entry name" value="HUPs"/>
    <property type="match status" value="1"/>
</dbReference>
<dbReference type="EMBL" id="CP022187">
    <property type="protein sequence ID" value="AWI75559.1"/>
    <property type="molecule type" value="Genomic_DNA"/>
</dbReference>
<evidence type="ECO:0000313" key="2">
    <source>
        <dbReference type="Proteomes" id="UP000244930"/>
    </source>
</evidence>
<accession>A0A2U8GPF1</accession>
<evidence type="ECO:0008006" key="3">
    <source>
        <dbReference type="Google" id="ProtNLM"/>
    </source>
</evidence>
<dbReference type="SUPFAM" id="SSF52402">
    <property type="entry name" value="Adenine nucleotide alpha hydrolases-like"/>
    <property type="match status" value="1"/>
</dbReference>
<sequence>MTKCRKCLLPASAPGAELDNAGVCAFCRQNAPQEKTPPSSAAFLDDLETTLAACRNNPNSEYDCIVPLSGGKDSLYLLHRLKVDYGMRVLAFTCDIDLPPVAWKNIRLALKKLDIDHLVFAPAFGFLSKLFRYLLCNQEARGAVYTVSYVYAPLFEGAAIRLAIEKNIPLILAGYSPGQPEPERMLYEFSPTLIREEDWTPPHLATCGEFSEAELTAFYNPKKLPAATAFPRYLAPYHAWDYDQDKVIRKVTELGLVQRSSHASPIVSNYPINWLMMYSDLKQFGYNPYAPEFAALIREGKASLAYWRIMAPVVDFMIRNKLGLGREVRRSMEWLGLRDDDLRINLPKGAYDPPLLRDA</sequence>
<dbReference type="KEGG" id="acom:CEW83_10320"/>
<evidence type="ECO:0000313" key="1">
    <source>
        <dbReference type="EMBL" id="AWI75559.1"/>
    </source>
</evidence>
<organism evidence="1 2">
    <name type="scientific">Parazoarcus communis</name>
    <dbReference type="NCBI Taxonomy" id="41977"/>
    <lineage>
        <taxon>Bacteria</taxon>
        <taxon>Pseudomonadati</taxon>
        <taxon>Pseudomonadota</taxon>
        <taxon>Betaproteobacteria</taxon>
        <taxon>Rhodocyclales</taxon>
        <taxon>Zoogloeaceae</taxon>
        <taxon>Parazoarcus</taxon>
    </lineage>
</organism>
<gene>
    <name evidence="1" type="ORF">CEW83_10320</name>
</gene>
<reference evidence="1 2" key="1">
    <citation type="submission" date="2017-06" db="EMBL/GenBank/DDBJ databases">
        <title>Azoarcus.</title>
        <authorList>
            <person name="Woo J.-H."/>
            <person name="Kim H.-S."/>
        </authorList>
    </citation>
    <scope>NUCLEOTIDE SEQUENCE [LARGE SCALE GENOMIC DNA]</scope>
    <source>
        <strain evidence="1 2">TSPY31</strain>
    </source>
</reference>
<protein>
    <recommendedName>
        <fullName evidence="3">N-acetyl sugar amidotransferase</fullName>
    </recommendedName>
</protein>